<dbReference type="EMBL" id="LOWA01000036">
    <property type="protein sequence ID" value="KVE26111.1"/>
    <property type="molecule type" value="Genomic_DNA"/>
</dbReference>
<dbReference type="PANTHER" id="PTHR30349">
    <property type="entry name" value="PHAGE INTEGRASE-RELATED"/>
    <property type="match status" value="1"/>
</dbReference>
<dbReference type="InterPro" id="IPR046668">
    <property type="entry name" value="DUF6538"/>
</dbReference>
<feature type="domain" description="Tyr recombinase" evidence="6">
    <location>
        <begin position="322"/>
        <end position="525"/>
    </location>
</feature>
<protein>
    <recommendedName>
        <fullName evidence="6">Tyr recombinase domain-containing protein</fullName>
    </recommendedName>
</protein>
<dbReference type="InterPro" id="IPR002104">
    <property type="entry name" value="Integrase_catalytic"/>
</dbReference>
<dbReference type="Pfam" id="PF00589">
    <property type="entry name" value="Phage_integrase"/>
    <property type="match status" value="1"/>
</dbReference>
<evidence type="ECO:0000256" key="5">
    <source>
        <dbReference type="SAM" id="MobiDB-lite"/>
    </source>
</evidence>
<keyword evidence="8" id="KW-1185">Reference proteome</keyword>
<comment type="similarity">
    <text evidence="1">Belongs to the 'phage' integrase family.</text>
</comment>
<dbReference type="AlphaFoldDB" id="A0A103E0F5"/>
<dbReference type="InterPro" id="IPR050090">
    <property type="entry name" value="Tyrosine_recombinase_XerCD"/>
</dbReference>
<evidence type="ECO:0000256" key="1">
    <source>
        <dbReference type="ARBA" id="ARBA00008857"/>
    </source>
</evidence>
<evidence type="ECO:0000256" key="3">
    <source>
        <dbReference type="ARBA" id="ARBA00023125"/>
    </source>
</evidence>
<dbReference type="GO" id="GO:0006310">
    <property type="term" value="P:DNA recombination"/>
    <property type="evidence" value="ECO:0007669"/>
    <property type="project" value="UniProtKB-KW"/>
</dbReference>
<dbReference type="SUPFAM" id="SSF56349">
    <property type="entry name" value="DNA breaking-rejoining enzymes"/>
    <property type="match status" value="1"/>
</dbReference>
<evidence type="ECO:0000259" key="6">
    <source>
        <dbReference type="PROSITE" id="PS51898"/>
    </source>
</evidence>
<keyword evidence="4" id="KW-0233">DNA recombination</keyword>
<dbReference type="PROSITE" id="PS51898">
    <property type="entry name" value="TYR_RECOMBINASE"/>
    <property type="match status" value="1"/>
</dbReference>
<gene>
    <name evidence="7" type="ORF">WS67_17260</name>
</gene>
<reference evidence="7 8" key="1">
    <citation type="submission" date="2015-11" db="EMBL/GenBank/DDBJ databases">
        <title>Expanding the genomic diversity of Burkholderia species for the development of highly accurate diagnostics.</title>
        <authorList>
            <person name="Sahl J."/>
            <person name="Keim P."/>
            <person name="Wagner D."/>
        </authorList>
    </citation>
    <scope>NUCLEOTIDE SEQUENCE [LARGE SCALE GENOMIC DNA]</scope>
    <source>
        <strain evidence="7 8">TSV85</strain>
    </source>
</reference>
<dbReference type="Gene3D" id="1.10.443.10">
    <property type="entry name" value="Intergrase catalytic core"/>
    <property type="match status" value="1"/>
</dbReference>
<proteinExistence type="inferred from homology"/>
<keyword evidence="2" id="KW-0229">DNA integration</keyword>
<accession>A0A103E0F5</accession>
<evidence type="ECO:0000313" key="7">
    <source>
        <dbReference type="EMBL" id="KVE26111.1"/>
    </source>
</evidence>
<dbReference type="GO" id="GO:0003677">
    <property type="term" value="F:DNA binding"/>
    <property type="evidence" value="ECO:0007669"/>
    <property type="project" value="UniProtKB-KW"/>
</dbReference>
<name>A0A103E0F5_9BURK</name>
<dbReference type="GO" id="GO:0015074">
    <property type="term" value="P:DNA integration"/>
    <property type="evidence" value="ECO:0007669"/>
    <property type="project" value="UniProtKB-KW"/>
</dbReference>
<dbReference type="InterPro" id="IPR011010">
    <property type="entry name" value="DNA_brk_join_enz"/>
</dbReference>
<evidence type="ECO:0000256" key="2">
    <source>
        <dbReference type="ARBA" id="ARBA00022908"/>
    </source>
</evidence>
<keyword evidence="3" id="KW-0238">DNA-binding</keyword>
<dbReference type="Proteomes" id="UP000062788">
    <property type="component" value="Unassembled WGS sequence"/>
</dbReference>
<dbReference type="Pfam" id="PF20172">
    <property type="entry name" value="DUF6538"/>
    <property type="match status" value="1"/>
</dbReference>
<comment type="caution">
    <text evidence="7">The sequence shown here is derived from an EMBL/GenBank/DDBJ whole genome shotgun (WGS) entry which is preliminary data.</text>
</comment>
<feature type="region of interest" description="Disordered" evidence="5">
    <location>
        <begin position="193"/>
        <end position="220"/>
    </location>
</feature>
<sequence length="535" mass="58928">MTDLATLPTGVYLRPGSSVFHLRIGVPKDLQQHFRNPKTGKPKADAFRASLRTSNRAEAGTRAHEIIAEWQRRFEALRAKSKPAPVVALTPPLAAQFAANIRHQILQADDNAMFYTPVRAHQALAQKGLRRAFTADLGALKRSDLRAARAHAERTAESWGIRIDWATPEGTQCLIRIAREAVTAWQDVSKRRQGEPIETPVRPEPPVIHTEPPAPAKPPMTLRDVVPSWIVRNAPKDNAIRRTEKALALFEEAVGVVPLTELTKAVGARFVDFLLDPARGWVRKTAGNHATSITALANVAVKVDLLERNPLDLAFDKTIGSKSREPWTDDELKRMFSHPLFSSRMDETPHWQGVEPADGRAALLMLLHTGARIGEIAQLRREDFQVRSGAIAIRITADAGTVKTQESERIVPLASHLLSDPWFAAWLAGVMGGTGPAMPSAYGRTRGPGDTLGQWFRQFRAAASLPQGKLEGSHKFRHWLRTALAERHVGEATMDSITGHSAQGSSGRKNYTASASLSTMKEALDRVEYPKTESD</sequence>
<evidence type="ECO:0000313" key="8">
    <source>
        <dbReference type="Proteomes" id="UP000062788"/>
    </source>
</evidence>
<organism evidence="7 8">
    <name type="scientific">Burkholderia singularis</name>
    <dbReference type="NCBI Taxonomy" id="1503053"/>
    <lineage>
        <taxon>Bacteria</taxon>
        <taxon>Pseudomonadati</taxon>
        <taxon>Pseudomonadota</taxon>
        <taxon>Betaproteobacteria</taxon>
        <taxon>Burkholderiales</taxon>
        <taxon>Burkholderiaceae</taxon>
        <taxon>Burkholderia</taxon>
        <taxon>pseudomallei group</taxon>
    </lineage>
</organism>
<dbReference type="InterPro" id="IPR013762">
    <property type="entry name" value="Integrase-like_cat_sf"/>
</dbReference>
<evidence type="ECO:0000256" key="4">
    <source>
        <dbReference type="ARBA" id="ARBA00023172"/>
    </source>
</evidence>
<feature type="compositionally biased region" description="Pro residues" evidence="5">
    <location>
        <begin position="202"/>
        <end position="218"/>
    </location>
</feature>
<dbReference type="PANTHER" id="PTHR30349:SF41">
    <property type="entry name" value="INTEGRASE_RECOMBINASE PROTEIN MJ0367-RELATED"/>
    <property type="match status" value="1"/>
</dbReference>